<organism evidence="3 4">
    <name type="scientific">Terrisporobacter glycolicus ATCC 14880 = DSM 1288</name>
    <dbReference type="NCBI Taxonomy" id="1121315"/>
    <lineage>
        <taxon>Bacteria</taxon>
        <taxon>Bacillati</taxon>
        <taxon>Bacillota</taxon>
        <taxon>Clostridia</taxon>
        <taxon>Peptostreptococcales</taxon>
        <taxon>Peptostreptococcaceae</taxon>
        <taxon>Terrisporobacter</taxon>
    </lineage>
</organism>
<gene>
    <name evidence="3" type="ORF">TEGL_17510</name>
</gene>
<sequence length="340" mass="38662">MNKNNKFLDDNSIPNCVNTKIDEARNLIRKENIKKKRIKNACLSVAATVVIFLGVTILNPALADKVPFLGNIINTLKKDKDLSEKEPFIKNINSKNGSALNEKVINKDIGITVQEAYCDGSNIYISYLLESENRQLDDMDRIRLNDAENDGDVMASFSNEKLQVDNTVSKKIDKNTYAIIQCIDLMPLVKKGVDVTPRFNLSINISKLRGYTSKEGDKIVKGNWSYNIAVKKDDSKNIAYEPNLENNKFKLNKILLTPNTTEIEMDVPRDAPHPYILAYDDKGKFLDNLTFSYYLESDLGTIEYDKFEPISKDSKYILIQVIDKSKQEKDVISEFKVPLK</sequence>
<accession>A0ABZ2ETV9</accession>
<dbReference type="Pfam" id="PF13786">
    <property type="entry name" value="DUF4179"/>
    <property type="match status" value="1"/>
</dbReference>
<dbReference type="Gene3D" id="2.60.40.1630">
    <property type="entry name" value="bacillus anthracis domain"/>
    <property type="match status" value="1"/>
</dbReference>
<dbReference type="RefSeq" id="WP_018591234.1">
    <property type="nucleotide sequence ID" value="NZ_CP117523.1"/>
</dbReference>
<dbReference type="EMBL" id="CP117523">
    <property type="protein sequence ID" value="WWD83342.1"/>
    <property type="molecule type" value="Genomic_DNA"/>
</dbReference>
<evidence type="ECO:0000313" key="4">
    <source>
        <dbReference type="Proteomes" id="UP001348492"/>
    </source>
</evidence>
<feature type="domain" description="DUF4179" evidence="2">
    <location>
        <begin position="34"/>
        <end position="131"/>
    </location>
</feature>
<reference evidence="3 4" key="1">
    <citation type="journal article" date="2023" name="PLoS ONE">
        <title>Genome-based metabolic and phylogenomic analysis of three Terrisporobacter species.</title>
        <authorList>
            <person name="Boer T."/>
            <person name="Bengelsdorf F.R."/>
            <person name="Bomeke M."/>
            <person name="Daniel R."/>
            <person name="Poehlein A."/>
        </authorList>
    </citation>
    <scope>NUCLEOTIDE SEQUENCE [LARGE SCALE GENOMIC DNA]</scope>
    <source>
        <strain evidence="3 4">DSM 1288</strain>
    </source>
</reference>
<dbReference type="Proteomes" id="UP001348492">
    <property type="component" value="Chromosome"/>
</dbReference>
<proteinExistence type="predicted"/>
<dbReference type="InterPro" id="IPR025436">
    <property type="entry name" value="DUF4179"/>
</dbReference>
<keyword evidence="1" id="KW-1133">Transmembrane helix</keyword>
<protein>
    <recommendedName>
        <fullName evidence="2">DUF4179 domain-containing protein</fullName>
    </recommendedName>
</protein>
<evidence type="ECO:0000256" key="1">
    <source>
        <dbReference type="SAM" id="Phobius"/>
    </source>
</evidence>
<feature type="transmembrane region" description="Helical" evidence="1">
    <location>
        <begin position="38"/>
        <end position="58"/>
    </location>
</feature>
<evidence type="ECO:0000313" key="3">
    <source>
        <dbReference type="EMBL" id="WWD83342.1"/>
    </source>
</evidence>
<keyword evidence="4" id="KW-1185">Reference proteome</keyword>
<evidence type="ECO:0000259" key="2">
    <source>
        <dbReference type="Pfam" id="PF13786"/>
    </source>
</evidence>
<name>A0ABZ2ETV9_9FIRM</name>
<keyword evidence="1" id="KW-0472">Membrane</keyword>
<keyword evidence="1" id="KW-0812">Transmembrane</keyword>